<dbReference type="KEGG" id="coy:HF329_00635"/>
<feature type="domain" description="Smf/DprA SLOG" evidence="3">
    <location>
        <begin position="82"/>
        <end position="290"/>
    </location>
</feature>
<organism evidence="4 5">
    <name type="scientific">Chitinophaga oryzae</name>
    <dbReference type="NCBI Taxonomy" id="2725414"/>
    <lineage>
        <taxon>Bacteria</taxon>
        <taxon>Pseudomonadati</taxon>
        <taxon>Bacteroidota</taxon>
        <taxon>Chitinophagia</taxon>
        <taxon>Chitinophagales</taxon>
        <taxon>Chitinophagaceae</taxon>
        <taxon>Chitinophaga</taxon>
    </lineage>
</organism>
<evidence type="ECO:0000259" key="3">
    <source>
        <dbReference type="Pfam" id="PF02481"/>
    </source>
</evidence>
<name>A0AAE6ZDA4_9BACT</name>
<dbReference type="PANTHER" id="PTHR43022:SF1">
    <property type="entry name" value="PROTEIN SMF"/>
    <property type="match status" value="1"/>
</dbReference>
<dbReference type="Proteomes" id="UP000502421">
    <property type="component" value="Chromosome"/>
</dbReference>
<evidence type="ECO:0000256" key="1">
    <source>
        <dbReference type="ARBA" id="ARBA00006525"/>
    </source>
</evidence>
<dbReference type="InterPro" id="IPR057666">
    <property type="entry name" value="DrpA_SLOG"/>
</dbReference>
<evidence type="ECO:0000313" key="4">
    <source>
        <dbReference type="EMBL" id="QJB29890.1"/>
    </source>
</evidence>
<sequence>MSALTTEQIVKILSMPKIGRKTAMKLIKAISFKISNDNDLMDFINENGKGLRLPSYSIEEFVLAFERAEQILLDSEKEGIKLVNFQEDTFPKLLLQTNDCPIVLNYKGDISKLNETPSVALIGTREPTNFGAKFGTRLGEVFAEQKFNIVSGLAVGCDTAGHRGALNAKGLTTAVLAHGLDKVYPKENKELAKEILDSGGLLVSEYFVRQNALSNFFVERDRIQAGLSLGVIVIETGIKGGTMHTVRFCLENNRPLATLNHPTEHLWESKTQGNQLLIRERKAIPIFQKSEVDTLMNNLRAFFIQGSYKTETKITSKDTNIDIDVVVNIPEQRKETVFVINTFLDGKKPNDTTQGAISEKEEKENGITKSKLKGKGKKTTKKDDKVNPKQPKLWD</sequence>
<reference evidence="5" key="1">
    <citation type="submission" date="2020-04" db="EMBL/GenBank/DDBJ databases">
        <authorList>
            <person name="Kittiwongwattana C."/>
        </authorList>
    </citation>
    <scope>NUCLEOTIDE SEQUENCE [LARGE SCALE GENOMIC DNA]</scope>
    <source>
        <strain evidence="5">1310</strain>
    </source>
</reference>
<dbReference type="SUPFAM" id="SSF102405">
    <property type="entry name" value="MCP/YpsA-like"/>
    <property type="match status" value="1"/>
</dbReference>
<proteinExistence type="inferred from homology"/>
<dbReference type="InterPro" id="IPR003488">
    <property type="entry name" value="DprA"/>
</dbReference>
<dbReference type="RefSeq" id="WP_168802178.1">
    <property type="nucleotide sequence ID" value="NZ_CP051205.1"/>
</dbReference>
<dbReference type="AlphaFoldDB" id="A0AAE6ZDA4"/>
<protein>
    <submittedName>
        <fullName evidence="4">DNA-protecting protein DprA</fullName>
    </submittedName>
</protein>
<dbReference type="GO" id="GO:0009294">
    <property type="term" value="P:DNA-mediated transformation"/>
    <property type="evidence" value="ECO:0007669"/>
    <property type="project" value="InterPro"/>
</dbReference>
<gene>
    <name evidence="4" type="ORF">HF329_00635</name>
</gene>
<accession>A0AAE6ZDA4</accession>
<feature type="region of interest" description="Disordered" evidence="2">
    <location>
        <begin position="349"/>
        <end position="395"/>
    </location>
</feature>
<feature type="compositionally biased region" description="Basic and acidic residues" evidence="2">
    <location>
        <begin position="381"/>
        <end position="395"/>
    </location>
</feature>
<feature type="compositionally biased region" description="Basic residues" evidence="2">
    <location>
        <begin position="370"/>
        <end position="380"/>
    </location>
</feature>
<evidence type="ECO:0000313" key="5">
    <source>
        <dbReference type="Proteomes" id="UP000502421"/>
    </source>
</evidence>
<evidence type="ECO:0000256" key="2">
    <source>
        <dbReference type="SAM" id="MobiDB-lite"/>
    </source>
</evidence>
<comment type="similarity">
    <text evidence="1">Belongs to the DprA/Smf family.</text>
</comment>
<dbReference type="Pfam" id="PF02481">
    <property type="entry name" value="DNA_processg_A"/>
    <property type="match status" value="1"/>
</dbReference>
<dbReference type="EMBL" id="CP051205">
    <property type="protein sequence ID" value="QJB29890.1"/>
    <property type="molecule type" value="Genomic_DNA"/>
</dbReference>
<dbReference type="PANTHER" id="PTHR43022">
    <property type="entry name" value="PROTEIN SMF"/>
    <property type="match status" value="1"/>
</dbReference>
<dbReference type="Gene3D" id="3.40.50.450">
    <property type="match status" value="1"/>
</dbReference>